<comment type="caution">
    <text evidence="2">The sequence shown here is derived from an EMBL/GenBank/DDBJ whole genome shotgun (WGS) entry which is preliminary data.</text>
</comment>
<feature type="compositionally biased region" description="Low complexity" evidence="1">
    <location>
        <begin position="1052"/>
        <end position="1063"/>
    </location>
</feature>
<organism evidence="2 3">
    <name type="scientific">Cafeteria roenbergensis</name>
    <name type="common">Marine flagellate</name>
    <dbReference type="NCBI Taxonomy" id="33653"/>
    <lineage>
        <taxon>Eukaryota</taxon>
        <taxon>Sar</taxon>
        <taxon>Stramenopiles</taxon>
        <taxon>Bigyra</taxon>
        <taxon>Opalozoa</taxon>
        <taxon>Bicosoecida</taxon>
        <taxon>Cafeteriaceae</taxon>
        <taxon>Cafeteria</taxon>
    </lineage>
</organism>
<reference evidence="2 3" key="1">
    <citation type="submission" date="2019-07" db="EMBL/GenBank/DDBJ databases">
        <title>Genomes of Cafeteria roenbergensis.</title>
        <authorList>
            <person name="Fischer M.G."/>
            <person name="Hackl T."/>
            <person name="Roman M."/>
        </authorList>
    </citation>
    <scope>NUCLEOTIDE SEQUENCE [LARGE SCALE GENOMIC DNA]</scope>
    <source>
        <strain evidence="2 3">BVI</strain>
    </source>
</reference>
<name>A0A5A8CV83_CAFRO</name>
<feature type="region of interest" description="Disordered" evidence="1">
    <location>
        <begin position="792"/>
        <end position="812"/>
    </location>
</feature>
<feature type="region of interest" description="Disordered" evidence="1">
    <location>
        <begin position="258"/>
        <end position="277"/>
    </location>
</feature>
<gene>
    <name evidence="2" type="ORF">FNF29_00414</name>
</gene>
<evidence type="ECO:0000256" key="1">
    <source>
        <dbReference type="SAM" id="MobiDB-lite"/>
    </source>
</evidence>
<keyword evidence="3" id="KW-1185">Reference proteome</keyword>
<dbReference type="OMA" id="SACHNIT"/>
<feature type="region of interest" description="Disordered" evidence="1">
    <location>
        <begin position="684"/>
        <end position="704"/>
    </location>
</feature>
<accession>A0A5A8CV83</accession>
<dbReference type="EMBL" id="VLTN01000002">
    <property type="protein sequence ID" value="KAA0157062.1"/>
    <property type="molecule type" value="Genomic_DNA"/>
</dbReference>
<sequence>MLNTLRGAIRSSDGASNWPLPALRDAAAAAHRLTTTGRAIPQNVTAEASRRLIRFLQVRSDSAGVVPAVSLLQSLPLRPDALRRCCASLVDHILAVRPAELPDVLAVVMDSAVGHDTALVAEVWLGAVAACLRASQHRVAREILALPGTAAAVGTLPSRLWAPQLRLIALRICSARHHAIRSSGPGPWRPRGRVWGPRDSQLAAKQARLPVTLAELDSVADTLAAIIGGLVPAACSRAVEAGAVAALPSAGAAEEAPAVAASGSDSEADSHSSAAPSAVATRADAELALWEALRAEVSLGRAVLRVSSSAGNDDPADDGPAAAAGRQPLAAEPTLAGMRGQGLLAPLGLGAPPGAPDEHADHSAAVLAVAAGLGEQLPFAAVGWRSASLPAAAAGALAAKGQASTAGAAGGSAEAGTARVVPGPLVPHGSAPALLRALSEVQGARQGGSNAAGGGGGLLAGSQLSVPGKWASFRPEGAAHTLPKMMGCPRGEAAAALLLREALETEDSDAVAGYGATLGAAVESSPTLLLRGRARADGRAGSSASASAVANANANADAGSGAGAGASTGGEALPDEQAASLAASGTSPPPGPVPDWEQAGLGAHTVEAGCLRVIAAVAADLDATAAGPASAASGLLRLAGALMASGLPVGQDTLATIHAAGFRRGSGKGLSDALVGRTLAGVGSGSAPGGEASGSAGSDVHSRGVTVPHASSAELLVRAALQALCPLGAAGVHSGFQLSGPEQAAAGDHAASSQGAVPAALLAAETALGSPASRSAVAGRCLRWLGDGAAAPRGASGQGAPSGPGSATRWPLWNDEAGVGRATGSLPTSHPLASGRQPLQRTALDEIHRFLKATSTASRVERSPAADDLIWAGCVVLCRAGSLVYARDSMLQTERELDAELELLAGLARQGRLSPPTSAGMAAAVLGLVSIGDVAGSAHLLELASLSAAPLPRLVWEAAAELAARRDAHRALASILEAGASSAFAWQFGPDGSPAAVPLSAEESAVSPHEEAQIAALSSSSGGRQALRQAGLEAGAIGAAERTGLRSPPAPAANAATAASPASLSTGPVPLSVVPVLLQAARGPAAWAAYFAPGEVEALVGFAAERNLGSAASVAMAARASRLAESTPVLRERNEVALRPTGSFAPWADEPAAVAPSAPAFDAFPAELQRHSQQSRGRGPPRGAGGERGADRAEAAPGEDFWGAFAAATGLRRPELQGAVRLAMQAACDGRRRTVVNADALLRGLESGWMPPVEELVSGARGDSVAVVLEAAVDVVNGVLPPPMRAFIRKGKGGRMAAARDALRLQARHISRAFGPGGEAGRDDSRA</sequence>
<dbReference type="Proteomes" id="UP000323011">
    <property type="component" value="Unassembled WGS sequence"/>
</dbReference>
<evidence type="ECO:0000313" key="2">
    <source>
        <dbReference type="EMBL" id="KAA0157062.1"/>
    </source>
</evidence>
<feature type="region of interest" description="Disordered" evidence="1">
    <location>
        <begin position="557"/>
        <end position="598"/>
    </location>
</feature>
<proteinExistence type="predicted"/>
<feature type="region of interest" description="Disordered" evidence="1">
    <location>
        <begin position="1168"/>
        <end position="1194"/>
    </location>
</feature>
<protein>
    <submittedName>
        <fullName evidence="2">Uncharacterized protein</fullName>
    </submittedName>
</protein>
<feature type="region of interest" description="Disordered" evidence="1">
    <location>
        <begin position="1043"/>
        <end position="1063"/>
    </location>
</feature>
<evidence type="ECO:0000313" key="3">
    <source>
        <dbReference type="Proteomes" id="UP000323011"/>
    </source>
</evidence>